<dbReference type="RefSeq" id="WP_116977763.1">
    <property type="nucleotide sequence ID" value="NZ_QPMM01000011.1"/>
</dbReference>
<keyword evidence="2" id="KW-1185">Reference proteome</keyword>
<accession>A0A3E1Y648</accession>
<evidence type="ECO:0000313" key="1">
    <source>
        <dbReference type="EMBL" id="RFS20201.1"/>
    </source>
</evidence>
<comment type="caution">
    <text evidence="1">The sequence shown here is derived from an EMBL/GenBank/DDBJ whole genome shotgun (WGS) entry which is preliminary data.</text>
</comment>
<dbReference type="EMBL" id="QPMM01000011">
    <property type="protein sequence ID" value="RFS20201.1"/>
    <property type="molecule type" value="Genomic_DNA"/>
</dbReference>
<name>A0A3E1Y648_9BACT</name>
<protein>
    <recommendedName>
        <fullName evidence="3">Response regulatory domain-containing protein</fullName>
    </recommendedName>
</protein>
<reference evidence="1 2" key="1">
    <citation type="submission" date="2018-07" db="EMBL/GenBank/DDBJ databases">
        <title>Chitinophaga K2CV101002-2 sp. nov., isolated from a monsoon evergreen broad-leaved forest soil.</title>
        <authorList>
            <person name="Lv Y."/>
        </authorList>
    </citation>
    <scope>NUCLEOTIDE SEQUENCE [LARGE SCALE GENOMIC DNA]</scope>
    <source>
        <strain evidence="1 2">GDMCC 1.1288</strain>
    </source>
</reference>
<dbReference type="AlphaFoldDB" id="A0A3E1Y648"/>
<organism evidence="1 2">
    <name type="scientific">Chitinophaga silvatica</name>
    <dbReference type="NCBI Taxonomy" id="2282649"/>
    <lineage>
        <taxon>Bacteria</taxon>
        <taxon>Pseudomonadati</taxon>
        <taxon>Bacteroidota</taxon>
        <taxon>Chitinophagia</taxon>
        <taxon>Chitinophagales</taxon>
        <taxon>Chitinophagaceae</taxon>
        <taxon>Chitinophaga</taxon>
    </lineage>
</organism>
<evidence type="ECO:0008006" key="3">
    <source>
        <dbReference type="Google" id="ProtNLM"/>
    </source>
</evidence>
<evidence type="ECO:0000313" key="2">
    <source>
        <dbReference type="Proteomes" id="UP000260644"/>
    </source>
</evidence>
<dbReference type="InterPro" id="IPR011006">
    <property type="entry name" value="CheY-like_superfamily"/>
</dbReference>
<dbReference type="SUPFAM" id="SSF52172">
    <property type="entry name" value="CheY-like"/>
    <property type="match status" value="1"/>
</dbReference>
<dbReference type="OrthoDB" id="664780at2"/>
<gene>
    <name evidence="1" type="ORF">DVR12_21025</name>
</gene>
<dbReference type="Proteomes" id="UP000260644">
    <property type="component" value="Unassembled WGS sequence"/>
</dbReference>
<sequence length="158" mass="17746">MNEKIACLLIDADRDRRNQFFMALDLLGNSKACICQDNLESAIEYLKTHQDSFTPDYIFLDAEANQTTLVPSFPSALKTNVPVIWYSGSYHSSCEISLKQEGWAAGLTKQSNLLQLKANLKTLFGQDLSIKVLNPSKPILRLVKYEPTYEQVPVSVNS</sequence>
<proteinExistence type="predicted"/>